<dbReference type="AlphaFoldDB" id="A0A8H4APA1"/>
<reference evidence="2 3" key="1">
    <citation type="journal article" date="2019" name="Environ. Microbiol.">
        <title>At the nexus of three kingdoms: the genome of the mycorrhizal fungus Gigaspora margarita provides insights into plant, endobacterial and fungal interactions.</title>
        <authorList>
            <person name="Venice F."/>
            <person name="Ghignone S."/>
            <person name="Salvioli di Fossalunga A."/>
            <person name="Amselem J."/>
            <person name="Novero M."/>
            <person name="Xianan X."/>
            <person name="Sedzielewska Toro K."/>
            <person name="Morin E."/>
            <person name="Lipzen A."/>
            <person name="Grigoriev I.V."/>
            <person name="Henrissat B."/>
            <person name="Martin F.M."/>
            <person name="Bonfante P."/>
        </authorList>
    </citation>
    <scope>NUCLEOTIDE SEQUENCE [LARGE SCALE GENOMIC DNA]</scope>
    <source>
        <strain evidence="2 3">BEG34</strain>
    </source>
</reference>
<feature type="chain" id="PRO_5033985566" evidence="1">
    <location>
        <begin position="33"/>
        <end position="257"/>
    </location>
</feature>
<dbReference type="OrthoDB" id="2443686at2759"/>
<comment type="caution">
    <text evidence="2">The sequence shown here is derived from an EMBL/GenBank/DDBJ whole genome shotgun (WGS) entry which is preliminary data.</text>
</comment>
<gene>
    <name evidence="2" type="ORF">F8M41_016456</name>
</gene>
<evidence type="ECO:0000313" key="3">
    <source>
        <dbReference type="Proteomes" id="UP000439903"/>
    </source>
</evidence>
<dbReference type="EMBL" id="WTPW01000357">
    <property type="protein sequence ID" value="KAF0520232.1"/>
    <property type="molecule type" value="Genomic_DNA"/>
</dbReference>
<sequence>MIIDHLFHPFYLSKLCSKFIILFALASAFISAVSPACTKCNVTPIAACSSSCNCPLGLKQGQYCGAEIACVHDNVYECSPSGDTCEYCYRISCHDCGKLDCSISTTTPPPTCSPACVKPKSCVNAQCVCQSLNCPKGQTCDKNGICAVSQIPVITAPKPKCSDQKTQNIVEQACESISKAAGPISNISNSPLDALEFFGVCEAAVLTVTAIGLEANIADLAVFGGGQALCAAMSVAVVGTQLVGTICSNTWQKFCQI</sequence>
<proteinExistence type="predicted"/>
<keyword evidence="3" id="KW-1185">Reference proteome</keyword>
<evidence type="ECO:0000256" key="1">
    <source>
        <dbReference type="SAM" id="SignalP"/>
    </source>
</evidence>
<dbReference type="Proteomes" id="UP000439903">
    <property type="component" value="Unassembled WGS sequence"/>
</dbReference>
<name>A0A8H4APA1_GIGMA</name>
<feature type="signal peptide" evidence="1">
    <location>
        <begin position="1"/>
        <end position="32"/>
    </location>
</feature>
<accession>A0A8H4APA1</accession>
<evidence type="ECO:0000313" key="2">
    <source>
        <dbReference type="EMBL" id="KAF0520232.1"/>
    </source>
</evidence>
<protein>
    <submittedName>
        <fullName evidence="2">Uncharacterized protein</fullName>
    </submittedName>
</protein>
<keyword evidence="1" id="KW-0732">Signal</keyword>
<organism evidence="2 3">
    <name type="scientific">Gigaspora margarita</name>
    <dbReference type="NCBI Taxonomy" id="4874"/>
    <lineage>
        <taxon>Eukaryota</taxon>
        <taxon>Fungi</taxon>
        <taxon>Fungi incertae sedis</taxon>
        <taxon>Mucoromycota</taxon>
        <taxon>Glomeromycotina</taxon>
        <taxon>Glomeromycetes</taxon>
        <taxon>Diversisporales</taxon>
        <taxon>Gigasporaceae</taxon>
        <taxon>Gigaspora</taxon>
    </lineage>
</organism>